<feature type="transmembrane region" description="Helical" evidence="1">
    <location>
        <begin position="228"/>
        <end position="252"/>
    </location>
</feature>
<feature type="transmembrane region" description="Helical" evidence="1">
    <location>
        <begin position="73"/>
        <end position="96"/>
    </location>
</feature>
<proteinExistence type="predicted"/>
<gene>
    <name evidence="2" type="ORF">SAMN04324258_2498</name>
</gene>
<feature type="transmembrane region" description="Helical" evidence="1">
    <location>
        <begin position="162"/>
        <end position="183"/>
    </location>
</feature>
<evidence type="ECO:0008006" key="4">
    <source>
        <dbReference type="Google" id="ProtNLM"/>
    </source>
</evidence>
<keyword evidence="1" id="KW-0812">Transmembrane</keyword>
<accession>A0A1T5KVQ7</accession>
<dbReference type="STRING" id="526729.SAMN04324258_2498"/>
<dbReference type="RefSeq" id="WP_079574797.1">
    <property type="nucleotide sequence ID" value="NZ_FUZQ01000004.1"/>
</dbReference>
<evidence type="ECO:0000313" key="2">
    <source>
        <dbReference type="EMBL" id="SKC67787.1"/>
    </source>
</evidence>
<dbReference type="OrthoDB" id="10018979at2"/>
<reference evidence="2 3" key="1">
    <citation type="submission" date="2017-02" db="EMBL/GenBank/DDBJ databases">
        <authorList>
            <person name="Peterson S.W."/>
        </authorList>
    </citation>
    <scope>NUCLEOTIDE SEQUENCE [LARGE SCALE GENOMIC DNA]</scope>
    <source>
        <strain evidence="2 3">DSM 21481</strain>
    </source>
</reference>
<keyword evidence="1" id="KW-1133">Transmembrane helix</keyword>
<evidence type="ECO:0000256" key="1">
    <source>
        <dbReference type="SAM" id="Phobius"/>
    </source>
</evidence>
<name>A0A1T5KVQ7_9MICO</name>
<feature type="transmembrane region" description="Helical" evidence="1">
    <location>
        <begin position="188"/>
        <end position="208"/>
    </location>
</feature>
<keyword evidence="3" id="KW-1185">Reference proteome</keyword>
<evidence type="ECO:0000313" key="3">
    <source>
        <dbReference type="Proteomes" id="UP000189777"/>
    </source>
</evidence>
<keyword evidence="1" id="KW-0472">Membrane</keyword>
<dbReference type="EMBL" id="FUZQ01000004">
    <property type="protein sequence ID" value="SKC67787.1"/>
    <property type="molecule type" value="Genomic_DNA"/>
</dbReference>
<feature type="transmembrane region" description="Helical" evidence="1">
    <location>
        <begin position="31"/>
        <end position="53"/>
    </location>
</feature>
<protein>
    <recommendedName>
        <fullName evidence="4">ABC-2 type transport system permease protein</fullName>
    </recommendedName>
</protein>
<feature type="transmembrane region" description="Helical" evidence="1">
    <location>
        <begin position="117"/>
        <end position="142"/>
    </location>
</feature>
<dbReference type="AlphaFoldDB" id="A0A1T5KVQ7"/>
<sequence length="257" mass="25617">MSGRNATIEVGATSSALVALIRSEWGKAWSVRAPAACLAGAVLLAAGTAFTLANDQVRAMQTGEIPVGTLVPVAEILASSVMFAQMVVVLAALQLVTPEYASGQIATTFLSHPRRWVVVLTKAAVAGVLGGLTGLLTGPLCVAATELALGDAPRATVPAAEAAVMTAGVFACAAMVAVALGFLTRSGVAALSVAFVLLVLTLAAPAATGKVFPGVAGSALVSGTGDPYARWAALLVLLAWVVASVGAAVVSVERRDA</sequence>
<dbReference type="Proteomes" id="UP000189777">
    <property type="component" value="Unassembled WGS sequence"/>
</dbReference>
<organism evidence="2 3">
    <name type="scientific">Krasilnikoviella flava</name>
    <dbReference type="NCBI Taxonomy" id="526729"/>
    <lineage>
        <taxon>Bacteria</taxon>
        <taxon>Bacillati</taxon>
        <taxon>Actinomycetota</taxon>
        <taxon>Actinomycetes</taxon>
        <taxon>Micrococcales</taxon>
        <taxon>Promicromonosporaceae</taxon>
        <taxon>Krasilnikoviella</taxon>
    </lineage>
</organism>